<feature type="region of interest" description="Disordered" evidence="1">
    <location>
        <begin position="26"/>
        <end position="82"/>
    </location>
</feature>
<dbReference type="Proteomes" id="UP000001880">
    <property type="component" value="Chromosome"/>
</dbReference>
<evidence type="ECO:0000313" key="3">
    <source>
        <dbReference type="EMBL" id="ACY16097.1"/>
    </source>
</evidence>
<feature type="chain" id="PRO_5003011743" evidence="2">
    <location>
        <begin position="26"/>
        <end position="155"/>
    </location>
</feature>
<dbReference type="HOGENOM" id="CLU_1693060_0_0_7"/>
<organism evidence="3 4">
    <name type="scientific">Haliangium ochraceum (strain DSM 14365 / JCM 11303 / SMP-2)</name>
    <dbReference type="NCBI Taxonomy" id="502025"/>
    <lineage>
        <taxon>Bacteria</taxon>
        <taxon>Pseudomonadati</taxon>
        <taxon>Myxococcota</taxon>
        <taxon>Polyangia</taxon>
        <taxon>Haliangiales</taxon>
        <taxon>Kofleriaceae</taxon>
        <taxon>Haliangium</taxon>
    </lineage>
</organism>
<keyword evidence="2" id="KW-0732">Signal</keyword>
<protein>
    <submittedName>
        <fullName evidence="3">Uncharacterized protein</fullName>
    </submittedName>
</protein>
<evidence type="ECO:0000313" key="4">
    <source>
        <dbReference type="Proteomes" id="UP000001880"/>
    </source>
</evidence>
<sequence length="155" mass="15219">MSPTSLRRPLLACACALACTLPACAGSPQPAPASAGAGAAADAEAAGDADASAPATPGDDPGTAAPPAAGSDGDAAQGPPSEDECRALLVHVVALANAAHVAELPPEQAPSEEQLADIRGRMAPQFLPLCRGLERAEFACQMSAADRDALLACAP</sequence>
<feature type="compositionally biased region" description="Low complexity" evidence="1">
    <location>
        <begin position="26"/>
        <end position="80"/>
    </location>
</feature>
<dbReference type="EMBL" id="CP001804">
    <property type="protein sequence ID" value="ACY16097.1"/>
    <property type="molecule type" value="Genomic_DNA"/>
</dbReference>
<evidence type="ECO:0000256" key="1">
    <source>
        <dbReference type="SAM" id="MobiDB-lite"/>
    </source>
</evidence>
<gene>
    <name evidence="3" type="ordered locus">Hoch_3595</name>
</gene>
<evidence type="ECO:0000256" key="2">
    <source>
        <dbReference type="SAM" id="SignalP"/>
    </source>
</evidence>
<accession>D0LX55</accession>
<dbReference type="RefSeq" id="WP_012828696.1">
    <property type="nucleotide sequence ID" value="NC_013440.1"/>
</dbReference>
<feature type="signal peptide" evidence="2">
    <location>
        <begin position="1"/>
        <end position="25"/>
    </location>
</feature>
<keyword evidence="4" id="KW-1185">Reference proteome</keyword>
<dbReference type="STRING" id="502025.Hoch_3595"/>
<dbReference type="KEGG" id="hoh:Hoch_3595"/>
<proteinExistence type="predicted"/>
<reference evidence="3 4" key="1">
    <citation type="journal article" date="2010" name="Stand. Genomic Sci.">
        <title>Complete genome sequence of Haliangium ochraceum type strain (SMP-2).</title>
        <authorList>
            <consortium name="US DOE Joint Genome Institute (JGI-PGF)"/>
            <person name="Ivanova N."/>
            <person name="Daum C."/>
            <person name="Lang E."/>
            <person name="Abt B."/>
            <person name="Kopitz M."/>
            <person name="Saunders E."/>
            <person name="Lapidus A."/>
            <person name="Lucas S."/>
            <person name="Glavina Del Rio T."/>
            <person name="Nolan M."/>
            <person name="Tice H."/>
            <person name="Copeland A."/>
            <person name="Cheng J.F."/>
            <person name="Chen F."/>
            <person name="Bruce D."/>
            <person name="Goodwin L."/>
            <person name="Pitluck S."/>
            <person name="Mavromatis K."/>
            <person name="Pati A."/>
            <person name="Mikhailova N."/>
            <person name="Chen A."/>
            <person name="Palaniappan K."/>
            <person name="Land M."/>
            <person name="Hauser L."/>
            <person name="Chang Y.J."/>
            <person name="Jeffries C.D."/>
            <person name="Detter J.C."/>
            <person name="Brettin T."/>
            <person name="Rohde M."/>
            <person name="Goker M."/>
            <person name="Bristow J."/>
            <person name="Markowitz V."/>
            <person name="Eisen J.A."/>
            <person name="Hugenholtz P."/>
            <person name="Kyrpides N.C."/>
            <person name="Klenk H.P."/>
        </authorList>
    </citation>
    <scope>NUCLEOTIDE SEQUENCE [LARGE SCALE GENOMIC DNA]</scope>
    <source>
        <strain evidence="4">DSM 14365 / CIP 107738 / JCM 11303 / AJ 13395 / SMP-2</strain>
    </source>
</reference>
<dbReference type="AlphaFoldDB" id="D0LX55"/>
<name>D0LX55_HALO1</name>